<organism evidence="11 12">
    <name type="scientific">Halorubrum tebenquichense DSM 14210</name>
    <dbReference type="NCBI Taxonomy" id="1227485"/>
    <lineage>
        <taxon>Archaea</taxon>
        <taxon>Methanobacteriati</taxon>
        <taxon>Methanobacteriota</taxon>
        <taxon>Stenosarchaea group</taxon>
        <taxon>Halobacteria</taxon>
        <taxon>Halobacteriales</taxon>
        <taxon>Haloferacaceae</taxon>
        <taxon>Halorubrum</taxon>
    </lineage>
</organism>
<feature type="binding site" evidence="9">
    <location>
        <position position="132"/>
    </location>
    <ligand>
        <name>Cu cation</name>
        <dbReference type="ChEBI" id="CHEBI:23378"/>
    </ligand>
</feature>
<keyword evidence="6" id="KW-0249">Electron transport</keyword>
<dbReference type="NCBIfam" id="TIGR03102">
    <property type="entry name" value="halo_cynanin"/>
    <property type="match status" value="1"/>
</dbReference>
<dbReference type="InterPro" id="IPR028871">
    <property type="entry name" value="BlueCu_1_BS"/>
</dbReference>
<evidence type="ECO:0000256" key="4">
    <source>
        <dbReference type="ARBA" id="ARBA00022723"/>
    </source>
</evidence>
<feature type="binding site" evidence="9">
    <location>
        <position position="124"/>
    </location>
    <ligand>
        <name>Cu cation</name>
        <dbReference type="ChEBI" id="CHEBI:23378"/>
    </ligand>
</feature>
<accession>M0DVM2</accession>
<protein>
    <submittedName>
        <fullName evidence="11">Halocyanin domain protein</fullName>
    </submittedName>
</protein>
<dbReference type="PATRIC" id="fig|1227485.3.peg.865"/>
<dbReference type="GO" id="GO:0009055">
    <property type="term" value="F:electron transfer activity"/>
    <property type="evidence" value="ECO:0007669"/>
    <property type="project" value="InterPro"/>
</dbReference>
<dbReference type="GO" id="GO:0042597">
    <property type="term" value="C:periplasmic space"/>
    <property type="evidence" value="ECO:0007669"/>
    <property type="project" value="UniProtKB-SubCell"/>
</dbReference>
<gene>
    <name evidence="11" type="ORF">C472_04553</name>
</gene>
<dbReference type="InterPro" id="IPR008972">
    <property type="entry name" value="Cupredoxin"/>
</dbReference>
<comment type="cofactor">
    <cofactor evidence="9">
        <name>Cu cation</name>
        <dbReference type="ChEBI" id="CHEBI:23378"/>
    </cofactor>
    <text evidence="9">Binds 1 copper ion per subunit.</text>
</comment>
<dbReference type="InterPro" id="IPR002386">
    <property type="entry name" value="Amicyanin/Pseudoazurin"/>
</dbReference>
<dbReference type="GO" id="GO:0005507">
    <property type="term" value="F:copper ion binding"/>
    <property type="evidence" value="ECO:0007669"/>
    <property type="project" value="InterPro"/>
</dbReference>
<evidence type="ECO:0000256" key="5">
    <source>
        <dbReference type="ARBA" id="ARBA00022764"/>
    </source>
</evidence>
<name>M0DVM2_9EURY</name>
<dbReference type="AlphaFoldDB" id="M0DVM2"/>
<dbReference type="PANTHER" id="PTHR34192:SF10">
    <property type="entry name" value="PLASTOCYANIN MAJOR ISOFORM, CHLOROPLASTIC-RELATED"/>
    <property type="match status" value="1"/>
</dbReference>
<dbReference type="EMBL" id="AOJD01000027">
    <property type="protein sequence ID" value="ELZ39555.1"/>
    <property type="molecule type" value="Genomic_DNA"/>
</dbReference>
<dbReference type="PROSITE" id="PS00196">
    <property type="entry name" value="COPPER_BLUE"/>
    <property type="match status" value="1"/>
</dbReference>
<evidence type="ECO:0000259" key="10">
    <source>
        <dbReference type="Pfam" id="PF00127"/>
    </source>
</evidence>
<dbReference type="CDD" id="cd04220">
    <property type="entry name" value="Halocyanin"/>
    <property type="match status" value="1"/>
</dbReference>
<keyword evidence="12" id="KW-1185">Reference proteome</keyword>
<reference evidence="11 12" key="1">
    <citation type="journal article" date="2014" name="PLoS Genet.">
        <title>Phylogenetically driven sequencing of extremely halophilic archaea reveals strategies for static and dynamic osmo-response.</title>
        <authorList>
            <person name="Becker E.A."/>
            <person name="Seitzer P.M."/>
            <person name="Tritt A."/>
            <person name="Larsen D."/>
            <person name="Krusor M."/>
            <person name="Yao A.I."/>
            <person name="Wu D."/>
            <person name="Madern D."/>
            <person name="Eisen J.A."/>
            <person name="Darling A.E."/>
            <person name="Facciotti M.T."/>
        </authorList>
    </citation>
    <scope>NUCLEOTIDE SEQUENCE [LARGE SCALE GENOMIC DNA]</scope>
    <source>
        <strain evidence="11 12">DSM 14210</strain>
    </source>
</reference>
<evidence type="ECO:0000256" key="2">
    <source>
        <dbReference type="ARBA" id="ARBA00004418"/>
    </source>
</evidence>
<dbReference type="Pfam" id="PF00127">
    <property type="entry name" value="Copper-bind"/>
    <property type="match status" value="1"/>
</dbReference>
<evidence type="ECO:0000256" key="8">
    <source>
        <dbReference type="ARBA" id="ARBA00023136"/>
    </source>
</evidence>
<dbReference type="PROSITE" id="PS51257">
    <property type="entry name" value="PROKAR_LIPOPROTEIN"/>
    <property type="match status" value="1"/>
</dbReference>
<sequence length="144" mass="14733">MRDSSRRALLAAAGTASAAALAGCAGALLPGSGGDDPGAPADERIDRTGESTVEVAVGADGGFSYAPAHVRIDAGTTVRWEWTGNGGGHNVYAVDGSFESELVAEAGHTYERAFDAPGTYEYVCTPHQTRGMRGSVEVVSADED</sequence>
<evidence type="ECO:0000256" key="6">
    <source>
        <dbReference type="ARBA" id="ARBA00022982"/>
    </source>
</evidence>
<feature type="domain" description="Blue (type 1) copper" evidence="10">
    <location>
        <begin position="58"/>
        <end position="138"/>
    </location>
</feature>
<evidence type="ECO:0000256" key="7">
    <source>
        <dbReference type="ARBA" id="ARBA00023008"/>
    </source>
</evidence>
<dbReference type="SUPFAM" id="SSF49503">
    <property type="entry name" value="Cupredoxins"/>
    <property type="match status" value="1"/>
</dbReference>
<dbReference type="InterPro" id="IPR006311">
    <property type="entry name" value="TAT_signal"/>
</dbReference>
<dbReference type="GO" id="GO:0016020">
    <property type="term" value="C:membrane"/>
    <property type="evidence" value="ECO:0007669"/>
    <property type="project" value="UniProtKB-SubCell"/>
</dbReference>
<dbReference type="RefSeq" id="WP_006628603.1">
    <property type="nucleotide sequence ID" value="NZ_AOJD01000027.1"/>
</dbReference>
<evidence type="ECO:0000256" key="3">
    <source>
        <dbReference type="ARBA" id="ARBA00022448"/>
    </source>
</evidence>
<proteinExistence type="predicted"/>
<keyword evidence="4 9" id="KW-0479">Metal-binding</keyword>
<dbReference type="Gene3D" id="2.60.40.420">
    <property type="entry name" value="Cupredoxins - blue copper proteins"/>
    <property type="match status" value="1"/>
</dbReference>
<evidence type="ECO:0000256" key="1">
    <source>
        <dbReference type="ARBA" id="ARBA00004370"/>
    </source>
</evidence>
<feature type="binding site" evidence="9">
    <location>
        <position position="89"/>
    </location>
    <ligand>
        <name>Cu cation</name>
        <dbReference type="ChEBI" id="CHEBI:23378"/>
    </ligand>
</feature>
<dbReference type="Proteomes" id="UP000011523">
    <property type="component" value="Unassembled WGS sequence"/>
</dbReference>
<keyword evidence="3" id="KW-0813">Transport</keyword>
<keyword evidence="5" id="KW-0574">Periplasm</keyword>
<evidence type="ECO:0000313" key="12">
    <source>
        <dbReference type="Proteomes" id="UP000011523"/>
    </source>
</evidence>
<evidence type="ECO:0000313" key="11">
    <source>
        <dbReference type="EMBL" id="ELZ39555.1"/>
    </source>
</evidence>
<dbReference type="PROSITE" id="PS51318">
    <property type="entry name" value="TAT"/>
    <property type="match status" value="1"/>
</dbReference>
<comment type="caution">
    <text evidence="11">The sequence shown here is derived from an EMBL/GenBank/DDBJ whole genome shotgun (WGS) entry which is preliminary data.</text>
</comment>
<dbReference type="PANTHER" id="PTHR34192">
    <property type="entry name" value="PLASTOCYANIN MAJOR ISOFORM, CHLOROPLASTIC-RELATED"/>
    <property type="match status" value="1"/>
</dbReference>
<dbReference type="InterPro" id="IPR000923">
    <property type="entry name" value="BlueCu_1"/>
</dbReference>
<keyword evidence="7 9" id="KW-0186">Copper</keyword>
<feature type="binding site" evidence="9">
    <location>
        <position position="127"/>
    </location>
    <ligand>
        <name>Cu cation</name>
        <dbReference type="ChEBI" id="CHEBI:23378"/>
    </ligand>
</feature>
<dbReference type="OrthoDB" id="11836at2157"/>
<comment type="subcellular location">
    <subcellularLocation>
        <location evidence="1">Membrane</location>
    </subcellularLocation>
    <subcellularLocation>
        <location evidence="2">Periplasm</location>
    </subcellularLocation>
</comment>
<evidence type="ECO:0000256" key="9">
    <source>
        <dbReference type="PIRSR" id="PIRSR602386-1"/>
    </source>
</evidence>
<dbReference type="PRINTS" id="PR00155">
    <property type="entry name" value="AMICYANIN"/>
</dbReference>
<dbReference type="InterPro" id="IPR017533">
    <property type="entry name" value="Halocyanin"/>
</dbReference>
<keyword evidence="8" id="KW-0472">Membrane</keyword>